<dbReference type="FunFam" id="3.30.70.270:FF:000063">
    <property type="entry name" value="Zinc knuckle domaincontaining protein"/>
    <property type="match status" value="1"/>
</dbReference>
<reference evidence="1 2" key="1">
    <citation type="journal article" date="2010" name="Genome Biol.">
        <title>A first genome assembly of the barley fungal pathogen Pyrenophora teres f. teres.</title>
        <authorList>
            <person name="Ellwood S.R."/>
            <person name="Liu Z."/>
            <person name="Syme R.A."/>
            <person name="Lai Z."/>
            <person name="Hane J.K."/>
            <person name="Keiper F."/>
            <person name="Moffat C.S."/>
            <person name="Oliver R.P."/>
            <person name="Friesen T.L."/>
        </authorList>
    </citation>
    <scope>NUCLEOTIDE SEQUENCE [LARGE SCALE GENOMIC DNA]</scope>
    <source>
        <strain evidence="1 2">0-1</strain>
    </source>
</reference>
<evidence type="ECO:0008006" key="3">
    <source>
        <dbReference type="Google" id="ProtNLM"/>
    </source>
</evidence>
<dbReference type="Gene3D" id="3.30.70.270">
    <property type="match status" value="1"/>
</dbReference>
<evidence type="ECO:0000313" key="2">
    <source>
        <dbReference type="Proteomes" id="UP000001067"/>
    </source>
</evidence>
<accession>E3S2E9</accession>
<gene>
    <name evidence="1" type="ORF">PTT_16476</name>
</gene>
<keyword evidence="2" id="KW-1185">Reference proteome</keyword>
<evidence type="ECO:0000313" key="1">
    <source>
        <dbReference type="EMBL" id="EFQ87850.1"/>
    </source>
</evidence>
<dbReference type="InterPro" id="IPR051320">
    <property type="entry name" value="Viral_Replic_Matur_Polypro"/>
</dbReference>
<dbReference type="Proteomes" id="UP000001067">
    <property type="component" value="Unassembled WGS sequence"/>
</dbReference>
<dbReference type="HOGENOM" id="CLU_2147139_0_0_1"/>
<dbReference type="SUPFAM" id="SSF56672">
    <property type="entry name" value="DNA/RNA polymerases"/>
    <property type="match status" value="1"/>
</dbReference>
<dbReference type="InterPro" id="IPR043128">
    <property type="entry name" value="Rev_trsase/Diguanyl_cyclase"/>
</dbReference>
<dbReference type="OrthoDB" id="3193212at2759"/>
<dbReference type="EMBL" id="GL536723">
    <property type="protein sequence ID" value="EFQ87850.1"/>
    <property type="molecule type" value="Genomic_DNA"/>
</dbReference>
<dbReference type="eggNOG" id="KOG0017">
    <property type="taxonomic scope" value="Eukaryota"/>
</dbReference>
<sequence>MAIVGYEVDKDGRYPAKSKVQKILEWPECRTVKEVRQFIGIVVYYRQWIFCFSLKAEPLFILLRKGAKWVWGDRQTHAMKILKEAITSPPALVAIDYRGGLLILDRMAVVTQ</sequence>
<dbReference type="AlphaFoldDB" id="E3S2E9"/>
<name>E3S2E9_PYRTT</name>
<dbReference type="PANTHER" id="PTHR33064:SF37">
    <property type="entry name" value="RIBONUCLEASE H"/>
    <property type="match status" value="1"/>
</dbReference>
<proteinExistence type="predicted"/>
<dbReference type="PANTHER" id="PTHR33064">
    <property type="entry name" value="POL PROTEIN"/>
    <property type="match status" value="1"/>
</dbReference>
<protein>
    <recommendedName>
        <fullName evidence="3">Reverse transcriptase/retrotransposon-derived protein RNase H-like domain-containing protein</fullName>
    </recommendedName>
</protein>
<dbReference type="InterPro" id="IPR043502">
    <property type="entry name" value="DNA/RNA_pol_sf"/>
</dbReference>
<organism evidence="2">
    <name type="scientific">Pyrenophora teres f. teres (strain 0-1)</name>
    <name type="common">Barley net blotch fungus</name>
    <name type="synonym">Drechslera teres f. teres</name>
    <dbReference type="NCBI Taxonomy" id="861557"/>
    <lineage>
        <taxon>Eukaryota</taxon>
        <taxon>Fungi</taxon>
        <taxon>Dikarya</taxon>
        <taxon>Ascomycota</taxon>
        <taxon>Pezizomycotina</taxon>
        <taxon>Dothideomycetes</taxon>
        <taxon>Pleosporomycetidae</taxon>
        <taxon>Pleosporales</taxon>
        <taxon>Pleosporineae</taxon>
        <taxon>Pleosporaceae</taxon>
        <taxon>Pyrenophora</taxon>
    </lineage>
</organism>
<dbReference type="KEGG" id="pte:PTT_16476"/>